<keyword evidence="3" id="KW-1185">Reference proteome</keyword>
<comment type="caution">
    <text evidence="2">The sequence shown here is derived from an EMBL/GenBank/DDBJ whole genome shotgun (WGS) entry which is preliminary data.</text>
</comment>
<evidence type="ECO:0000256" key="1">
    <source>
        <dbReference type="SAM" id="Phobius"/>
    </source>
</evidence>
<evidence type="ECO:0000313" key="2">
    <source>
        <dbReference type="EMBL" id="OMO60246.1"/>
    </source>
</evidence>
<proteinExistence type="predicted"/>
<keyword evidence="1" id="KW-0812">Transmembrane</keyword>
<organism evidence="2 3">
    <name type="scientific">Corchorus capsularis</name>
    <name type="common">Jute</name>
    <dbReference type="NCBI Taxonomy" id="210143"/>
    <lineage>
        <taxon>Eukaryota</taxon>
        <taxon>Viridiplantae</taxon>
        <taxon>Streptophyta</taxon>
        <taxon>Embryophyta</taxon>
        <taxon>Tracheophyta</taxon>
        <taxon>Spermatophyta</taxon>
        <taxon>Magnoliopsida</taxon>
        <taxon>eudicotyledons</taxon>
        <taxon>Gunneridae</taxon>
        <taxon>Pentapetalae</taxon>
        <taxon>rosids</taxon>
        <taxon>malvids</taxon>
        <taxon>Malvales</taxon>
        <taxon>Malvaceae</taxon>
        <taxon>Grewioideae</taxon>
        <taxon>Apeibeae</taxon>
        <taxon>Corchorus</taxon>
    </lineage>
</organism>
<name>A0A1R3GQC3_COCAP</name>
<reference evidence="2 3" key="1">
    <citation type="submission" date="2013-09" db="EMBL/GenBank/DDBJ databases">
        <title>Corchorus capsularis genome sequencing.</title>
        <authorList>
            <person name="Alam M."/>
            <person name="Haque M.S."/>
            <person name="Islam M.S."/>
            <person name="Emdad E.M."/>
            <person name="Islam M.M."/>
            <person name="Ahmed B."/>
            <person name="Halim A."/>
            <person name="Hossen Q.M.M."/>
            <person name="Hossain M.Z."/>
            <person name="Ahmed R."/>
            <person name="Khan M.M."/>
            <person name="Islam R."/>
            <person name="Rashid M.M."/>
            <person name="Khan S.A."/>
            <person name="Rahman M.S."/>
            <person name="Alam M."/>
        </authorList>
    </citation>
    <scope>NUCLEOTIDE SEQUENCE [LARGE SCALE GENOMIC DNA]</scope>
    <source>
        <strain evidence="3">cv. CVL-1</strain>
        <tissue evidence="2">Whole seedling</tissue>
    </source>
</reference>
<dbReference type="Gramene" id="OMO60246">
    <property type="protein sequence ID" value="OMO60246"/>
    <property type="gene ID" value="CCACVL1_24288"/>
</dbReference>
<accession>A0A1R3GQC3</accession>
<protein>
    <submittedName>
        <fullName evidence="2">Uncharacterized protein</fullName>
    </submittedName>
</protein>
<dbReference type="Proteomes" id="UP000188268">
    <property type="component" value="Unassembled WGS sequence"/>
</dbReference>
<feature type="transmembrane region" description="Helical" evidence="1">
    <location>
        <begin position="25"/>
        <end position="45"/>
    </location>
</feature>
<keyword evidence="1" id="KW-1133">Transmembrane helix</keyword>
<gene>
    <name evidence="2" type="ORF">CCACVL1_24288</name>
</gene>
<dbReference type="AlphaFoldDB" id="A0A1R3GQC3"/>
<dbReference type="EMBL" id="AWWV01013729">
    <property type="protein sequence ID" value="OMO60246.1"/>
    <property type="molecule type" value="Genomic_DNA"/>
</dbReference>
<evidence type="ECO:0000313" key="3">
    <source>
        <dbReference type="Proteomes" id="UP000188268"/>
    </source>
</evidence>
<sequence length="59" mass="6564">MARVDFPHESFSMDTGRLSNRKESVMAVVVIVRVLLVASLLVIYFKLAGILCKREGEAP</sequence>
<keyword evidence="1" id="KW-0472">Membrane</keyword>